<gene>
    <name evidence="5" type="ORF">EDD78_101398</name>
</gene>
<keyword evidence="6" id="KW-1185">Reference proteome</keyword>
<evidence type="ECO:0000313" key="6">
    <source>
        <dbReference type="Proteomes" id="UP000294682"/>
    </source>
</evidence>
<dbReference type="InterPro" id="IPR001173">
    <property type="entry name" value="Glyco_trans_2-like"/>
</dbReference>
<dbReference type="EMBL" id="SLUK01000001">
    <property type="protein sequence ID" value="TCL45415.1"/>
    <property type="molecule type" value="Genomic_DNA"/>
</dbReference>
<dbReference type="Proteomes" id="UP000294682">
    <property type="component" value="Unassembled WGS sequence"/>
</dbReference>
<accession>A0A9X8UMK6</accession>
<comment type="similarity">
    <text evidence="1">Belongs to the glycosyltransferase 2 family.</text>
</comment>
<dbReference type="AlphaFoldDB" id="A0A9X8UMK6"/>
<keyword evidence="2" id="KW-0328">Glycosyltransferase</keyword>
<dbReference type="Gene3D" id="3.90.550.10">
    <property type="entry name" value="Spore Coat Polysaccharide Biosynthesis Protein SpsA, Chain A"/>
    <property type="match status" value="1"/>
</dbReference>
<keyword evidence="3" id="KW-0808">Transferase</keyword>
<dbReference type="RefSeq" id="WP_132083762.1">
    <property type="nucleotide sequence ID" value="NZ_SLUK01000001.1"/>
</dbReference>
<dbReference type="CDD" id="cd00761">
    <property type="entry name" value="Glyco_tranf_GTA_type"/>
    <property type="match status" value="1"/>
</dbReference>
<proteinExistence type="inferred from homology"/>
<protein>
    <submittedName>
        <fullName evidence="5">Teichuronic acid biosynthesis glycosyltransferase TuaG</fullName>
    </submittedName>
</protein>
<feature type="domain" description="Glycosyltransferase 2-like" evidence="4">
    <location>
        <begin position="9"/>
        <end position="146"/>
    </location>
</feature>
<reference evidence="5 6" key="1">
    <citation type="submission" date="2019-03" db="EMBL/GenBank/DDBJ databases">
        <title>Genomic Encyclopedia of Type Strains, Phase IV (KMG-IV): sequencing the most valuable type-strain genomes for metagenomic binning, comparative biology and taxonomic classification.</title>
        <authorList>
            <person name="Goeker M."/>
        </authorList>
    </citation>
    <scope>NUCLEOTIDE SEQUENCE [LARGE SCALE GENOMIC DNA]</scope>
    <source>
        <strain evidence="5 6">DSM 100433</strain>
    </source>
</reference>
<evidence type="ECO:0000256" key="2">
    <source>
        <dbReference type="ARBA" id="ARBA00022676"/>
    </source>
</evidence>
<sequence length="250" mass="28672">MEHGQPLVTVIIPLYNGARTIVETLRSACAQTVRELEILVIDDGSSDGGPALVEDFSRDDARVRLLRNEKNLGVGRTRNRGMREARGEYLAFLDSDDLWKPQKLQRQLALLEETGADLCFAAYAFIDEAGKETGREYRVPQSVDYDGLLGENVIGCSTVVLRRSRTQGFWMDPHYFHEDYVFWLELLKSGCRAVGINEVLVLYRTGGRSGNKLRAAKNRWIVYRKSQRLGFWRSCGCFWRYVKGTRKKYF</sequence>
<dbReference type="InterPro" id="IPR029044">
    <property type="entry name" value="Nucleotide-diphossugar_trans"/>
</dbReference>
<dbReference type="PANTHER" id="PTHR43685">
    <property type="entry name" value="GLYCOSYLTRANSFERASE"/>
    <property type="match status" value="1"/>
</dbReference>
<comment type="caution">
    <text evidence="5">The sequence shown here is derived from an EMBL/GenBank/DDBJ whole genome shotgun (WGS) entry which is preliminary data.</text>
</comment>
<evidence type="ECO:0000313" key="5">
    <source>
        <dbReference type="EMBL" id="TCL45415.1"/>
    </source>
</evidence>
<name>A0A9X8UMK6_9FIRM</name>
<dbReference type="PANTHER" id="PTHR43685:SF5">
    <property type="entry name" value="GLYCOSYLTRANSFERASE EPSE-RELATED"/>
    <property type="match status" value="1"/>
</dbReference>
<dbReference type="SUPFAM" id="SSF53448">
    <property type="entry name" value="Nucleotide-diphospho-sugar transferases"/>
    <property type="match status" value="1"/>
</dbReference>
<dbReference type="Pfam" id="PF00535">
    <property type="entry name" value="Glycos_transf_2"/>
    <property type="match status" value="1"/>
</dbReference>
<dbReference type="InterPro" id="IPR050834">
    <property type="entry name" value="Glycosyltransf_2"/>
</dbReference>
<dbReference type="GO" id="GO:0016757">
    <property type="term" value="F:glycosyltransferase activity"/>
    <property type="evidence" value="ECO:0007669"/>
    <property type="project" value="UniProtKB-KW"/>
</dbReference>
<evidence type="ECO:0000256" key="1">
    <source>
        <dbReference type="ARBA" id="ARBA00006739"/>
    </source>
</evidence>
<organism evidence="5 6">
    <name type="scientific">Harryflintia acetispora</name>
    <dbReference type="NCBI Taxonomy" id="1849041"/>
    <lineage>
        <taxon>Bacteria</taxon>
        <taxon>Bacillati</taxon>
        <taxon>Bacillota</taxon>
        <taxon>Clostridia</taxon>
        <taxon>Eubacteriales</taxon>
        <taxon>Oscillospiraceae</taxon>
        <taxon>Harryflintia</taxon>
    </lineage>
</organism>
<evidence type="ECO:0000256" key="3">
    <source>
        <dbReference type="ARBA" id="ARBA00022679"/>
    </source>
</evidence>
<evidence type="ECO:0000259" key="4">
    <source>
        <dbReference type="Pfam" id="PF00535"/>
    </source>
</evidence>